<dbReference type="Pfam" id="PF03061">
    <property type="entry name" value="4HBT"/>
    <property type="match status" value="1"/>
</dbReference>
<evidence type="ECO:0000256" key="9">
    <source>
        <dbReference type="ARBA" id="ARBA00022946"/>
    </source>
</evidence>
<evidence type="ECO:0000256" key="15">
    <source>
        <dbReference type="ARBA" id="ARBA00038456"/>
    </source>
</evidence>
<dbReference type="GO" id="GO:0016787">
    <property type="term" value="F:hydrolase activity"/>
    <property type="evidence" value="ECO:0007669"/>
    <property type="project" value="UniProtKB-KW"/>
</dbReference>
<dbReference type="EC" id="3.1.2.2" evidence="16"/>
<evidence type="ECO:0000256" key="18">
    <source>
        <dbReference type="ARBA" id="ARBA00043210"/>
    </source>
</evidence>
<comment type="catalytic activity">
    <reaction evidence="19">
        <text>octanoyl-CoA + H2O = octanoate + CoA + H(+)</text>
        <dbReference type="Rhea" id="RHEA:30143"/>
        <dbReference type="ChEBI" id="CHEBI:15377"/>
        <dbReference type="ChEBI" id="CHEBI:15378"/>
        <dbReference type="ChEBI" id="CHEBI:25646"/>
        <dbReference type="ChEBI" id="CHEBI:57287"/>
        <dbReference type="ChEBI" id="CHEBI:57386"/>
    </reaction>
    <physiologicalReaction direction="left-to-right" evidence="19">
        <dbReference type="Rhea" id="RHEA:30144"/>
    </physiologicalReaction>
</comment>
<dbReference type="InterPro" id="IPR052365">
    <property type="entry name" value="THEM4/THEM5_acyl-CoA_thioest"/>
</dbReference>
<keyword evidence="8" id="KW-0276">Fatty acid metabolism</keyword>
<dbReference type="OrthoDB" id="5242242at2"/>
<evidence type="ECO:0000256" key="14">
    <source>
        <dbReference type="ARBA" id="ARBA00037002"/>
    </source>
</evidence>
<keyword evidence="6" id="KW-0053">Apoptosis</keyword>
<evidence type="ECO:0000256" key="7">
    <source>
        <dbReference type="ARBA" id="ARBA00022801"/>
    </source>
</evidence>
<dbReference type="SUPFAM" id="SSF54637">
    <property type="entry name" value="Thioesterase/thiol ester dehydrase-isomerase"/>
    <property type="match status" value="1"/>
</dbReference>
<dbReference type="GO" id="GO:0005737">
    <property type="term" value="C:cytoplasm"/>
    <property type="evidence" value="ECO:0007669"/>
    <property type="project" value="UniProtKB-SubCell"/>
</dbReference>
<evidence type="ECO:0000256" key="12">
    <source>
        <dbReference type="ARBA" id="ARBA00023273"/>
    </source>
</evidence>
<evidence type="ECO:0000256" key="20">
    <source>
        <dbReference type="ARBA" id="ARBA00047734"/>
    </source>
</evidence>
<proteinExistence type="inferred from homology"/>
<evidence type="ECO:0000256" key="19">
    <source>
        <dbReference type="ARBA" id="ARBA00047588"/>
    </source>
</evidence>
<evidence type="ECO:0000256" key="22">
    <source>
        <dbReference type="ARBA" id="ARBA00048074"/>
    </source>
</evidence>
<evidence type="ECO:0000256" key="11">
    <source>
        <dbReference type="ARBA" id="ARBA00023136"/>
    </source>
</evidence>
<gene>
    <name evidence="25" type="ORF">RHRU231_190006</name>
</gene>
<evidence type="ECO:0000256" key="2">
    <source>
        <dbReference type="ARBA" id="ARBA00004496"/>
    </source>
</evidence>
<comment type="subcellular location">
    <subcellularLocation>
        <location evidence="3">Cell projection</location>
        <location evidence="3">Ruffle membrane</location>
    </subcellularLocation>
    <subcellularLocation>
        <location evidence="2">Cytoplasm</location>
    </subcellularLocation>
    <subcellularLocation>
        <location evidence="1">Membrane</location>
        <topology evidence="1">Peripheral membrane protein</topology>
    </subcellularLocation>
</comment>
<dbReference type="Proteomes" id="UP000042997">
    <property type="component" value="Unassembled WGS sequence"/>
</dbReference>
<sequence length="201" mass="21923">MTRTVDVPADLREATAELVAATRALMLAAATTTADADTVRAARATIAELAETLGSRPRPRVLRPPFDGPSRSRDTGGREPWALFTHNPMGIPLEIHFGADEARARLVANALHEGPPDSVHGGFSAHLLDCMLGTLMQARGSRSLTASLDLRYLRRTPLDEPLDLYSRIVETEGRKTVAEGWIECRGERTVEARGVFVRVET</sequence>
<comment type="catalytic activity">
    <reaction evidence="14">
        <text>(9Z)-octadecenoyl-CoA + H2O = (9Z)-octadecenoate + CoA + H(+)</text>
        <dbReference type="Rhea" id="RHEA:40139"/>
        <dbReference type="ChEBI" id="CHEBI:15377"/>
        <dbReference type="ChEBI" id="CHEBI:15378"/>
        <dbReference type="ChEBI" id="CHEBI:30823"/>
        <dbReference type="ChEBI" id="CHEBI:57287"/>
        <dbReference type="ChEBI" id="CHEBI:57387"/>
    </reaction>
    <physiologicalReaction direction="left-to-right" evidence="14">
        <dbReference type="Rhea" id="RHEA:40140"/>
    </physiologicalReaction>
</comment>
<dbReference type="PANTHER" id="PTHR12418">
    <property type="entry name" value="ACYL-COENZYME A THIOESTERASE THEM4"/>
    <property type="match status" value="1"/>
</dbReference>
<evidence type="ECO:0000256" key="13">
    <source>
        <dbReference type="ARBA" id="ARBA00035852"/>
    </source>
</evidence>
<evidence type="ECO:0000313" key="26">
    <source>
        <dbReference type="Proteomes" id="UP000042997"/>
    </source>
</evidence>
<organism evidence="25 26">
    <name type="scientific">Rhodococcus ruber</name>
    <dbReference type="NCBI Taxonomy" id="1830"/>
    <lineage>
        <taxon>Bacteria</taxon>
        <taxon>Bacillati</taxon>
        <taxon>Actinomycetota</taxon>
        <taxon>Actinomycetes</taxon>
        <taxon>Mycobacteriales</taxon>
        <taxon>Nocardiaceae</taxon>
        <taxon>Rhodococcus</taxon>
    </lineage>
</organism>
<comment type="catalytic activity">
    <reaction evidence="21">
        <text>decanoyl-CoA + H2O = decanoate + CoA + H(+)</text>
        <dbReference type="Rhea" id="RHEA:40059"/>
        <dbReference type="ChEBI" id="CHEBI:15377"/>
        <dbReference type="ChEBI" id="CHEBI:15378"/>
        <dbReference type="ChEBI" id="CHEBI:27689"/>
        <dbReference type="ChEBI" id="CHEBI:57287"/>
        <dbReference type="ChEBI" id="CHEBI:61430"/>
    </reaction>
    <physiologicalReaction direction="left-to-right" evidence="21">
        <dbReference type="Rhea" id="RHEA:40060"/>
    </physiologicalReaction>
</comment>
<evidence type="ECO:0000256" key="16">
    <source>
        <dbReference type="ARBA" id="ARBA00038848"/>
    </source>
</evidence>
<dbReference type="PANTHER" id="PTHR12418:SF19">
    <property type="entry name" value="ACYL-COENZYME A THIOESTERASE THEM4"/>
    <property type="match status" value="1"/>
</dbReference>
<name>A0A098BFL9_9NOCA</name>
<evidence type="ECO:0000256" key="10">
    <source>
        <dbReference type="ARBA" id="ARBA00023098"/>
    </source>
</evidence>
<evidence type="ECO:0000256" key="3">
    <source>
        <dbReference type="ARBA" id="ARBA00004632"/>
    </source>
</evidence>
<feature type="domain" description="Thioesterase" evidence="24">
    <location>
        <begin position="119"/>
        <end position="187"/>
    </location>
</feature>
<evidence type="ECO:0000313" key="25">
    <source>
        <dbReference type="EMBL" id="CDZ86982.1"/>
    </source>
</evidence>
<keyword evidence="9" id="KW-0809">Transit peptide</keyword>
<evidence type="ECO:0000256" key="5">
    <source>
        <dbReference type="ARBA" id="ARBA00022490"/>
    </source>
</evidence>
<keyword evidence="4" id="KW-1003">Cell membrane</keyword>
<comment type="similarity">
    <text evidence="15">Belongs to the THEM4/THEM5 thioesterase family.</text>
</comment>
<evidence type="ECO:0000259" key="24">
    <source>
        <dbReference type="Pfam" id="PF03061"/>
    </source>
</evidence>
<keyword evidence="10" id="KW-0443">Lipid metabolism</keyword>
<accession>A0A098BFL9</accession>
<dbReference type="eggNOG" id="COG2050">
    <property type="taxonomic scope" value="Bacteria"/>
</dbReference>
<evidence type="ECO:0000256" key="21">
    <source>
        <dbReference type="ARBA" id="ARBA00047969"/>
    </source>
</evidence>
<evidence type="ECO:0000256" key="4">
    <source>
        <dbReference type="ARBA" id="ARBA00022475"/>
    </source>
</evidence>
<protein>
    <recommendedName>
        <fullName evidence="17">Acyl-coenzyme A thioesterase THEM4</fullName>
        <ecNumber evidence="16">3.1.2.2</ecNumber>
    </recommendedName>
    <alternativeName>
        <fullName evidence="18">Thioesterase superfamily member 4</fullName>
    </alternativeName>
</protein>
<dbReference type="Gene3D" id="3.10.129.10">
    <property type="entry name" value="Hotdog Thioesterase"/>
    <property type="match status" value="1"/>
</dbReference>
<dbReference type="EMBL" id="CCSD01000027">
    <property type="protein sequence ID" value="CDZ86982.1"/>
    <property type="molecule type" value="Genomic_DNA"/>
</dbReference>
<reference evidence="25 26" key="1">
    <citation type="journal article" date="2014" name="Genome Announc.">
        <title>Draft Genome Sequence of Propane- and Butane-Oxidizing Actinobacterium Rhodococcus ruber IEGM 231.</title>
        <authorList>
            <person name="Ivshina I.B."/>
            <person name="Kuyukina M.S."/>
            <person name="Krivoruchko A.V."/>
            <person name="Barbe V."/>
            <person name="Fischer C."/>
        </authorList>
    </citation>
    <scope>NUCLEOTIDE SEQUENCE [LARGE SCALE GENOMIC DNA]</scope>
</reference>
<evidence type="ECO:0000256" key="6">
    <source>
        <dbReference type="ARBA" id="ARBA00022703"/>
    </source>
</evidence>
<keyword evidence="7" id="KW-0378">Hydrolase</keyword>
<comment type="catalytic activity">
    <reaction evidence="20">
        <text>hexadecanoyl-CoA + H2O = hexadecanoate + CoA + H(+)</text>
        <dbReference type="Rhea" id="RHEA:16645"/>
        <dbReference type="ChEBI" id="CHEBI:7896"/>
        <dbReference type="ChEBI" id="CHEBI:15377"/>
        <dbReference type="ChEBI" id="CHEBI:15378"/>
        <dbReference type="ChEBI" id="CHEBI:57287"/>
        <dbReference type="ChEBI" id="CHEBI:57379"/>
        <dbReference type="EC" id="3.1.2.2"/>
    </reaction>
    <physiologicalReaction direction="left-to-right" evidence="20">
        <dbReference type="Rhea" id="RHEA:16646"/>
    </physiologicalReaction>
</comment>
<evidence type="ECO:0000256" key="23">
    <source>
        <dbReference type="ARBA" id="ARBA00048180"/>
    </source>
</evidence>
<keyword evidence="11" id="KW-0472">Membrane</keyword>
<comment type="catalytic activity">
    <reaction evidence="22">
        <text>dodecanoyl-CoA + H2O = dodecanoate + CoA + H(+)</text>
        <dbReference type="Rhea" id="RHEA:30135"/>
        <dbReference type="ChEBI" id="CHEBI:15377"/>
        <dbReference type="ChEBI" id="CHEBI:15378"/>
        <dbReference type="ChEBI" id="CHEBI:18262"/>
        <dbReference type="ChEBI" id="CHEBI:57287"/>
        <dbReference type="ChEBI" id="CHEBI:57375"/>
    </reaction>
    <physiologicalReaction direction="left-to-right" evidence="22">
        <dbReference type="Rhea" id="RHEA:30136"/>
    </physiologicalReaction>
</comment>
<evidence type="ECO:0000256" key="17">
    <source>
        <dbReference type="ARBA" id="ARBA00040123"/>
    </source>
</evidence>
<evidence type="ECO:0000256" key="1">
    <source>
        <dbReference type="ARBA" id="ARBA00004170"/>
    </source>
</evidence>
<keyword evidence="5" id="KW-0963">Cytoplasm</keyword>
<evidence type="ECO:0000256" key="8">
    <source>
        <dbReference type="ARBA" id="ARBA00022832"/>
    </source>
</evidence>
<comment type="catalytic activity">
    <reaction evidence="23">
        <text>tetradecanoyl-CoA + H2O = tetradecanoate + CoA + H(+)</text>
        <dbReference type="Rhea" id="RHEA:40119"/>
        <dbReference type="ChEBI" id="CHEBI:15377"/>
        <dbReference type="ChEBI" id="CHEBI:15378"/>
        <dbReference type="ChEBI" id="CHEBI:30807"/>
        <dbReference type="ChEBI" id="CHEBI:57287"/>
        <dbReference type="ChEBI" id="CHEBI:57385"/>
    </reaction>
    <physiologicalReaction direction="left-to-right" evidence="23">
        <dbReference type="Rhea" id="RHEA:40120"/>
    </physiologicalReaction>
</comment>
<keyword evidence="12" id="KW-0966">Cell projection</keyword>
<dbReference type="InterPro" id="IPR029069">
    <property type="entry name" value="HotDog_dom_sf"/>
</dbReference>
<dbReference type="InterPro" id="IPR006683">
    <property type="entry name" value="Thioestr_dom"/>
</dbReference>
<dbReference type="AlphaFoldDB" id="A0A098BFL9"/>
<dbReference type="GeneID" id="66833168"/>
<comment type="catalytic activity">
    <reaction evidence="13">
        <text>(5Z,8Z,11Z,14Z)-eicosatetraenoyl-CoA + H2O = (5Z,8Z,11Z,14Z)-eicosatetraenoate + CoA + H(+)</text>
        <dbReference type="Rhea" id="RHEA:40151"/>
        <dbReference type="ChEBI" id="CHEBI:15377"/>
        <dbReference type="ChEBI" id="CHEBI:15378"/>
        <dbReference type="ChEBI" id="CHEBI:32395"/>
        <dbReference type="ChEBI" id="CHEBI:57287"/>
        <dbReference type="ChEBI" id="CHEBI:57368"/>
    </reaction>
    <physiologicalReaction direction="left-to-right" evidence="13">
        <dbReference type="Rhea" id="RHEA:40152"/>
    </physiologicalReaction>
</comment>
<dbReference type="GO" id="GO:0016020">
    <property type="term" value="C:membrane"/>
    <property type="evidence" value="ECO:0007669"/>
    <property type="project" value="UniProtKB-SubCell"/>
</dbReference>
<dbReference type="CDD" id="cd03443">
    <property type="entry name" value="PaaI_thioesterase"/>
    <property type="match status" value="1"/>
</dbReference>
<dbReference type="GO" id="GO:0006631">
    <property type="term" value="P:fatty acid metabolic process"/>
    <property type="evidence" value="ECO:0007669"/>
    <property type="project" value="UniProtKB-KW"/>
</dbReference>
<dbReference type="RefSeq" id="WP_040269870.1">
    <property type="nucleotide sequence ID" value="NZ_CP024890.1"/>
</dbReference>